<proteinExistence type="predicted"/>
<organism evidence="2 3">
    <name type="scientific">Polaribacter pectinis</name>
    <dbReference type="NCBI Taxonomy" id="2738844"/>
    <lineage>
        <taxon>Bacteria</taxon>
        <taxon>Pseudomonadati</taxon>
        <taxon>Bacteroidota</taxon>
        <taxon>Flavobacteriia</taxon>
        <taxon>Flavobacteriales</taxon>
        <taxon>Flavobacteriaceae</taxon>
    </lineage>
</organism>
<keyword evidence="1" id="KW-0472">Membrane</keyword>
<feature type="transmembrane region" description="Helical" evidence="1">
    <location>
        <begin position="180"/>
        <end position="202"/>
    </location>
</feature>
<feature type="transmembrane region" description="Helical" evidence="1">
    <location>
        <begin position="59"/>
        <end position="76"/>
    </location>
</feature>
<reference evidence="2 3" key="1">
    <citation type="submission" date="2020-08" db="EMBL/GenBank/DDBJ databases">
        <title>Polaribacter sp. L12M9 isolated from gut of the Korean scallop.</title>
        <authorList>
            <person name="Jeong Y.S."/>
        </authorList>
    </citation>
    <scope>NUCLEOTIDE SEQUENCE [LARGE SCALE GENOMIC DNA]</scope>
    <source>
        <strain evidence="2 3">L12M9</strain>
    </source>
</reference>
<name>A0A7G9LA03_9FLAO</name>
<sequence length="210" mass="25324">MGNIIHVFEFIAALLATYHYKKYNKSTEKYFMHFLWFVFIIDFGIGGYIGKVLKTENSWVYNIYFLISFLFYFNWYYKIIQKKKFKQIVFFLAILFVFIDVYSFIFEDNKEYHIKAFVFGAIINLIATLLYFSELLSSKIMIHIKYKLSFWIATALLLFNVGIIPFMIYTEEITMSNQNLYQIILISFNLILYTCYSIGFIWSKKEYNQE</sequence>
<evidence type="ECO:0000313" key="3">
    <source>
        <dbReference type="Proteomes" id="UP000515808"/>
    </source>
</evidence>
<feature type="transmembrane region" description="Helical" evidence="1">
    <location>
        <begin position="148"/>
        <end position="168"/>
    </location>
</feature>
<protein>
    <recommendedName>
        <fullName evidence="4">YhhN-like protein</fullName>
    </recommendedName>
</protein>
<evidence type="ECO:0000256" key="1">
    <source>
        <dbReference type="SAM" id="Phobius"/>
    </source>
</evidence>
<keyword evidence="1" id="KW-0812">Transmembrane</keyword>
<keyword evidence="1" id="KW-1133">Transmembrane helix</keyword>
<dbReference type="Proteomes" id="UP000515808">
    <property type="component" value="Chromosome"/>
</dbReference>
<feature type="transmembrane region" description="Helical" evidence="1">
    <location>
        <begin position="30"/>
        <end position="53"/>
    </location>
</feature>
<feature type="transmembrane region" description="Helical" evidence="1">
    <location>
        <begin position="112"/>
        <end position="136"/>
    </location>
</feature>
<accession>A0A7G9LA03</accession>
<dbReference type="EMBL" id="CP060695">
    <property type="protein sequence ID" value="QNM85452.1"/>
    <property type="molecule type" value="Genomic_DNA"/>
</dbReference>
<dbReference type="RefSeq" id="WP_187482361.1">
    <property type="nucleotide sequence ID" value="NZ_CP060695.1"/>
</dbReference>
<evidence type="ECO:0008006" key="4">
    <source>
        <dbReference type="Google" id="ProtNLM"/>
    </source>
</evidence>
<feature type="transmembrane region" description="Helical" evidence="1">
    <location>
        <begin position="88"/>
        <end position="106"/>
    </location>
</feature>
<dbReference type="AlphaFoldDB" id="A0A7G9LA03"/>
<gene>
    <name evidence="2" type="ORF">H9W90_14880</name>
</gene>
<keyword evidence="3" id="KW-1185">Reference proteome</keyword>
<evidence type="ECO:0000313" key="2">
    <source>
        <dbReference type="EMBL" id="QNM85452.1"/>
    </source>
</evidence>
<dbReference type="KEGG" id="ppec:H9W90_14880"/>